<evidence type="ECO:0000256" key="5">
    <source>
        <dbReference type="SAM" id="Phobius"/>
    </source>
</evidence>
<dbReference type="PROSITE" id="PS51257">
    <property type="entry name" value="PROKAR_LIPOPROTEIN"/>
    <property type="match status" value="1"/>
</dbReference>
<keyword evidence="5" id="KW-0472">Membrane</keyword>
<evidence type="ECO:0000256" key="3">
    <source>
        <dbReference type="ARBA" id="ARBA00022448"/>
    </source>
</evidence>
<dbReference type="PANTHER" id="PTHR30290:SF10">
    <property type="entry name" value="PERIPLASMIC OLIGOPEPTIDE-BINDING PROTEIN-RELATED"/>
    <property type="match status" value="1"/>
</dbReference>
<feature type="transmembrane region" description="Helical" evidence="5">
    <location>
        <begin position="690"/>
        <end position="712"/>
    </location>
</feature>
<keyword evidence="8" id="KW-1185">Reference proteome</keyword>
<keyword evidence="5" id="KW-1133">Transmembrane helix</keyword>
<evidence type="ECO:0000256" key="2">
    <source>
        <dbReference type="ARBA" id="ARBA00005695"/>
    </source>
</evidence>
<dbReference type="InterPro" id="IPR000914">
    <property type="entry name" value="SBP_5_dom"/>
</dbReference>
<feature type="domain" description="Solute-binding protein family 5" evidence="6">
    <location>
        <begin position="171"/>
        <end position="589"/>
    </location>
</feature>
<reference evidence="7 8" key="1">
    <citation type="submission" date="2022-05" db="EMBL/GenBank/DDBJ databases">
        <authorList>
            <person name="Park J.-S."/>
        </authorList>
    </citation>
    <scope>NUCLEOTIDE SEQUENCE [LARGE SCALE GENOMIC DNA]</scope>
    <source>
        <strain evidence="7 8">2012CJ34-2</strain>
    </source>
</reference>
<keyword evidence="4" id="KW-0732">Signal</keyword>
<evidence type="ECO:0000256" key="4">
    <source>
        <dbReference type="ARBA" id="ARBA00022729"/>
    </source>
</evidence>
<dbReference type="Proteomes" id="UP001203338">
    <property type="component" value="Unassembled WGS sequence"/>
</dbReference>
<dbReference type="CDD" id="cd08505">
    <property type="entry name" value="PBP2_NikA_DppA_OppA_like_18"/>
    <property type="match status" value="1"/>
</dbReference>
<dbReference type="Gene3D" id="3.40.190.10">
    <property type="entry name" value="Periplasmic binding protein-like II"/>
    <property type="match status" value="1"/>
</dbReference>
<comment type="caution">
    <text evidence="7">The sequence shown here is derived from an EMBL/GenBank/DDBJ whole genome shotgun (WGS) entry which is preliminary data.</text>
</comment>
<accession>A0ABT0PK14</accession>
<keyword evidence="5" id="KW-0812">Transmembrane</keyword>
<proteinExistence type="inferred from homology"/>
<dbReference type="InterPro" id="IPR039424">
    <property type="entry name" value="SBP_5"/>
</dbReference>
<dbReference type="EMBL" id="JAMFLX010000031">
    <property type="protein sequence ID" value="MCL6271730.1"/>
    <property type="molecule type" value="Genomic_DNA"/>
</dbReference>
<dbReference type="RefSeq" id="WP_249701374.1">
    <property type="nucleotide sequence ID" value="NZ_JAMFLX010000031.1"/>
</dbReference>
<sequence>MPVIGMRAANQFIRSLGVTLLLAGCSGPWNDPNEPEKPGETVYYGSYSSRLQHLDPARSYSAEEALFIDQIYESPLRYHFLKRPYVLEPALADSMPSVRYLDKELQSVSAQSPDLAFSLYTITLKPDVFYQPHPAFAQKSDGVPLYLFETKEASQHFKTLSDFPVSGKRLLKAEDFIYGIKRLADPANKSPLLGFLSNYIDGMSEFSQTVKDVPRDQWLDLRKFSLGGINVVDERTFTIRIKGKYPQFLYWLAMHFFAPIPWEADRFYHNPGFQKRNLTLDWHPVGTGAFMMTQNDPNKGITLERNPNYWFDPYPSEGAELDREQGLLEDAGKPMPFIDRATFRLEKESLPQWSKFMQGWYDRSGDDTHNISSDNFDRAFVVSGSGIDLSPDMKQRGINISTEIKPSIYYYGFNMLDPVVGGYSEKKQKLRQAITIAWNMEEFLEIFTNGRGQAAMGPIPPGIPGYKEGKAGINPYIYNWVNGQPERKSIDEAKRLLAEAGYPNGRDAETGKPLVLYLDTTGGSSGPVADWRRRQLENIGVQLEYRTSDYVRFKEKIRDGNTQLFGWGWLADYPDPENFLFLLDSAQTSGNCKCDGNNSTNYENPEFDKLFRQIKVMPDSPQRIALLDKAIDLVRRDNPWIWGYHTKEYYLNNSWVYNTKRHGIAQDTLKYLRIDTKQRRQLQREWNKPVIWPLITIAVICLLIVLPAVIAYRRRQNMRVSSVQERED</sequence>
<evidence type="ECO:0000259" key="6">
    <source>
        <dbReference type="Pfam" id="PF00496"/>
    </source>
</evidence>
<evidence type="ECO:0000313" key="8">
    <source>
        <dbReference type="Proteomes" id="UP001203338"/>
    </source>
</evidence>
<evidence type="ECO:0000313" key="7">
    <source>
        <dbReference type="EMBL" id="MCL6271730.1"/>
    </source>
</evidence>
<dbReference type="PANTHER" id="PTHR30290">
    <property type="entry name" value="PERIPLASMIC BINDING COMPONENT OF ABC TRANSPORTER"/>
    <property type="match status" value="1"/>
</dbReference>
<comment type="subcellular location">
    <subcellularLocation>
        <location evidence="1">Cell envelope</location>
    </subcellularLocation>
</comment>
<keyword evidence="3" id="KW-0813">Transport</keyword>
<dbReference type="SUPFAM" id="SSF53850">
    <property type="entry name" value="Periplasmic binding protein-like II"/>
    <property type="match status" value="1"/>
</dbReference>
<dbReference type="Gene3D" id="3.10.105.10">
    <property type="entry name" value="Dipeptide-binding Protein, Domain 3"/>
    <property type="match status" value="1"/>
</dbReference>
<protein>
    <submittedName>
        <fullName evidence="7">ABC transporter substrate-binding protein</fullName>
    </submittedName>
</protein>
<organism evidence="7 8">
    <name type="scientific">Parendozoicomonas callyspongiae</name>
    <dbReference type="NCBI Taxonomy" id="2942213"/>
    <lineage>
        <taxon>Bacteria</taxon>
        <taxon>Pseudomonadati</taxon>
        <taxon>Pseudomonadota</taxon>
        <taxon>Gammaproteobacteria</taxon>
        <taxon>Oceanospirillales</taxon>
        <taxon>Endozoicomonadaceae</taxon>
        <taxon>Parendozoicomonas</taxon>
    </lineage>
</organism>
<comment type="similarity">
    <text evidence="2">Belongs to the bacterial solute-binding protein 5 family.</text>
</comment>
<name>A0ABT0PK14_9GAMM</name>
<dbReference type="Pfam" id="PF00496">
    <property type="entry name" value="SBP_bac_5"/>
    <property type="match status" value="1"/>
</dbReference>
<evidence type="ECO:0000256" key="1">
    <source>
        <dbReference type="ARBA" id="ARBA00004196"/>
    </source>
</evidence>
<gene>
    <name evidence="7" type="ORF">M3P05_17565</name>
</gene>